<dbReference type="InterPro" id="IPR011990">
    <property type="entry name" value="TPR-like_helical_dom_sf"/>
</dbReference>
<evidence type="ECO:0000256" key="1">
    <source>
        <dbReference type="PROSITE-ProRule" id="PRU10141"/>
    </source>
</evidence>
<dbReference type="PRINTS" id="PR00109">
    <property type="entry name" value="TYRKINASE"/>
</dbReference>
<proteinExistence type="predicted"/>
<dbReference type="OrthoDB" id="272077at2759"/>
<accession>A0A8H3M4L4</accession>
<dbReference type="SUPFAM" id="SSF56112">
    <property type="entry name" value="Protein kinase-like (PK-like)"/>
    <property type="match status" value="1"/>
</dbReference>
<gene>
    <name evidence="3" type="ORF">RCL2_002544500</name>
</gene>
<comment type="caution">
    <text evidence="3">The sequence shown here is derived from an EMBL/GenBank/DDBJ whole genome shotgun (WGS) entry which is preliminary data.</text>
</comment>
<dbReference type="InterPro" id="IPR011009">
    <property type="entry name" value="Kinase-like_dom_sf"/>
</dbReference>
<protein>
    <submittedName>
        <fullName evidence="3">Kinase-like domain-containing protein</fullName>
    </submittedName>
</protein>
<dbReference type="AlphaFoldDB" id="A0A8H3M4L4"/>
<dbReference type="PANTHER" id="PTHR43628:SF1">
    <property type="entry name" value="CHITIN SYNTHASE REGULATORY FACTOR 2-RELATED"/>
    <property type="match status" value="1"/>
</dbReference>
<dbReference type="InterPro" id="IPR006597">
    <property type="entry name" value="Sel1-like"/>
</dbReference>
<keyword evidence="3" id="KW-0808">Transferase</keyword>
<evidence type="ECO:0000313" key="3">
    <source>
        <dbReference type="EMBL" id="GES98919.1"/>
    </source>
</evidence>
<keyword evidence="3" id="KW-0418">Kinase</keyword>
<dbReference type="Pfam" id="PF07714">
    <property type="entry name" value="PK_Tyr_Ser-Thr"/>
    <property type="match status" value="1"/>
</dbReference>
<dbReference type="InterPro" id="IPR017441">
    <property type="entry name" value="Protein_kinase_ATP_BS"/>
</dbReference>
<dbReference type="GO" id="GO:0004672">
    <property type="term" value="F:protein kinase activity"/>
    <property type="evidence" value="ECO:0007669"/>
    <property type="project" value="InterPro"/>
</dbReference>
<dbReference type="Gene3D" id="1.25.40.10">
    <property type="entry name" value="Tetratricopeptide repeat domain"/>
    <property type="match status" value="4"/>
</dbReference>
<dbReference type="PROSITE" id="PS50011">
    <property type="entry name" value="PROTEIN_KINASE_DOM"/>
    <property type="match status" value="1"/>
</dbReference>
<reference evidence="3" key="1">
    <citation type="submission" date="2019-10" db="EMBL/GenBank/DDBJ databases">
        <title>Conservation and host-specific expression of non-tandemly repeated heterogenous ribosome RNA gene in arbuscular mycorrhizal fungi.</title>
        <authorList>
            <person name="Maeda T."/>
            <person name="Kobayashi Y."/>
            <person name="Nakagawa T."/>
            <person name="Ezawa T."/>
            <person name="Yamaguchi K."/>
            <person name="Bino T."/>
            <person name="Nishimoto Y."/>
            <person name="Shigenobu S."/>
            <person name="Kawaguchi M."/>
        </authorList>
    </citation>
    <scope>NUCLEOTIDE SEQUENCE</scope>
    <source>
        <strain evidence="3">HR1</strain>
    </source>
</reference>
<name>A0A8H3M4L4_9GLOM</name>
<dbReference type="SUPFAM" id="SSF81901">
    <property type="entry name" value="HCP-like"/>
    <property type="match status" value="3"/>
</dbReference>
<dbReference type="Gene3D" id="1.10.510.10">
    <property type="entry name" value="Transferase(Phosphotransferase) domain 1"/>
    <property type="match status" value="1"/>
</dbReference>
<evidence type="ECO:0000313" key="4">
    <source>
        <dbReference type="Proteomes" id="UP000615446"/>
    </source>
</evidence>
<dbReference type="GO" id="GO:0005524">
    <property type="term" value="F:ATP binding"/>
    <property type="evidence" value="ECO:0007669"/>
    <property type="project" value="UniProtKB-UniRule"/>
</dbReference>
<dbReference type="InterPro" id="IPR052945">
    <property type="entry name" value="Mitotic_Regulator"/>
</dbReference>
<dbReference type="SMART" id="SM00671">
    <property type="entry name" value="SEL1"/>
    <property type="match status" value="11"/>
</dbReference>
<dbReference type="Proteomes" id="UP000615446">
    <property type="component" value="Unassembled WGS sequence"/>
</dbReference>
<feature type="domain" description="Protein kinase" evidence="2">
    <location>
        <begin position="27"/>
        <end position="283"/>
    </location>
</feature>
<dbReference type="PANTHER" id="PTHR43628">
    <property type="entry name" value="ACTIVATOR OF C KINASE PROTEIN 1-RELATED"/>
    <property type="match status" value="1"/>
</dbReference>
<dbReference type="PROSITE" id="PS00107">
    <property type="entry name" value="PROTEIN_KINASE_ATP"/>
    <property type="match status" value="1"/>
</dbReference>
<organism evidence="3 4">
    <name type="scientific">Rhizophagus clarus</name>
    <dbReference type="NCBI Taxonomy" id="94130"/>
    <lineage>
        <taxon>Eukaryota</taxon>
        <taxon>Fungi</taxon>
        <taxon>Fungi incertae sedis</taxon>
        <taxon>Mucoromycota</taxon>
        <taxon>Glomeromycotina</taxon>
        <taxon>Glomeromycetes</taxon>
        <taxon>Glomerales</taxon>
        <taxon>Glomeraceae</taxon>
        <taxon>Rhizophagus</taxon>
    </lineage>
</organism>
<sequence>MSSLEPVDWLEKSISDDYLNYYEYSDFNNLVYIGRGSYGTVVRANWKNTDNIFALKTFNHDNITLKEVVNEIRLQKKVDFHENVLRFYVYSDVIRKYSLVLEYADSGTLKAYLNKRFNEFNWDDKYQLAFQLASAVTCMHECGIIHRDLHADNILVHQKRLKLADFGLSKKIARASSSTSKVFGVVPFVDPKSLNDESYKLNKKSDVYSVGVLMWQISSGYQPFPNNSYDVSLILSIVKGKREGIIDDTPIEYSSLYTECWKHEPNERPDMQDVVSRLKTMIFPKQRHIINDDIIEIEETDSVKVCEPIPELDKKRTVELNNELMSNDKLSINHFYNNNIKTKSQPNPPNFLSIHTNVSSKFSIGVNELITAIIEKHDEGYTFEQIQELISQRISQLNQITDYLVNWLTENQDEPKYIWLFGLLYYYNIAQVYLAKCYDNERGTEQNKNLAFGWYQKSAENNSIIGQYYLGYCYEFNIGIENNENKFIDWYQKATNNGNMIAKFYLANCYRLGKGINKDENKAFEYYKTLANNEIADAQHQLGNCFYYGVGTQVNDEQAVYWYEKAANNGDIISKHVLEQNYNKKISAKKNKSIEIRIYYRMIFFEGLRRIGINNYYGIGTKQNYKKAFSYFQKAAEGGNKFAQYNLGNCYKKGKGTKTNKRKAFEFYQKSAEQGYKDAHFQLGECYDKGIGVEINKVKAFELYNIVAKKEHDIAQCNLGILYEKGEGIEKDLEKAVYWYNKAAENGDKVAQYNLGQYYRLGIEVDKDKAKAFEYYKKSADQGYLNAQLELGHCYYSGIGINADKIKAFELYEMAAKKGNNNAQRNIAFLYEQGEGTKKNKEKAIHWYKIAIENGNHEAKARLNDLL</sequence>
<evidence type="ECO:0000259" key="2">
    <source>
        <dbReference type="PROSITE" id="PS50011"/>
    </source>
</evidence>
<keyword evidence="1" id="KW-0067">ATP-binding</keyword>
<keyword evidence="1" id="KW-0547">Nucleotide-binding</keyword>
<dbReference type="EMBL" id="BLAL01000274">
    <property type="protein sequence ID" value="GES98919.1"/>
    <property type="molecule type" value="Genomic_DNA"/>
</dbReference>
<dbReference type="InterPro" id="IPR000719">
    <property type="entry name" value="Prot_kinase_dom"/>
</dbReference>
<dbReference type="Pfam" id="PF08238">
    <property type="entry name" value="Sel1"/>
    <property type="match status" value="11"/>
</dbReference>
<dbReference type="InterPro" id="IPR001245">
    <property type="entry name" value="Ser-Thr/Tyr_kinase_cat_dom"/>
</dbReference>
<feature type="binding site" evidence="1">
    <location>
        <position position="56"/>
    </location>
    <ligand>
        <name>ATP</name>
        <dbReference type="ChEBI" id="CHEBI:30616"/>
    </ligand>
</feature>